<keyword evidence="2" id="KW-1185">Reference proteome</keyword>
<reference evidence="1 2" key="1">
    <citation type="submission" date="2015-07" db="EMBL/GenBank/DDBJ databases">
        <title>Emmonsia species relationships and genome sequence.</title>
        <authorList>
            <consortium name="The Broad Institute Genomics Platform"/>
            <person name="Cuomo C.A."/>
            <person name="Munoz J.F."/>
            <person name="Imamovic A."/>
            <person name="Priest M.E."/>
            <person name="Young S."/>
            <person name="Clay O.K."/>
            <person name="McEwen J.G."/>
        </authorList>
    </citation>
    <scope>NUCLEOTIDE SEQUENCE [LARGE SCALE GENOMIC DNA]</scope>
    <source>
        <strain evidence="1 2">UAMH 9510</strain>
    </source>
</reference>
<dbReference type="VEuPathDB" id="FungiDB:AJ78_04677"/>
<dbReference type="EMBL" id="LGRN01000180">
    <property type="protein sequence ID" value="OJD15054.1"/>
    <property type="molecule type" value="Genomic_DNA"/>
</dbReference>
<protein>
    <submittedName>
        <fullName evidence="1">Uncharacterized protein</fullName>
    </submittedName>
</protein>
<organism evidence="1 2">
    <name type="scientific">Emergomyces pasteurianus Ep9510</name>
    <dbReference type="NCBI Taxonomy" id="1447872"/>
    <lineage>
        <taxon>Eukaryota</taxon>
        <taxon>Fungi</taxon>
        <taxon>Dikarya</taxon>
        <taxon>Ascomycota</taxon>
        <taxon>Pezizomycotina</taxon>
        <taxon>Eurotiomycetes</taxon>
        <taxon>Eurotiomycetidae</taxon>
        <taxon>Onygenales</taxon>
        <taxon>Ajellomycetaceae</taxon>
        <taxon>Emergomyces</taxon>
    </lineage>
</organism>
<evidence type="ECO:0000313" key="2">
    <source>
        <dbReference type="Proteomes" id="UP000182235"/>
    </source>
</evidence>
<proteinExistence type="predicted"/>
<comment type="caution">
    <text evidence="1">The sequence shown here is derived from an EMBL/GenBank/DDBJ whole genome shotgun (WGS) entry which is preliminary data.</text>
</comment>
<dbReference type="AlphaFoldDB" id="A0A1J9PGE7"/>
<name>A0A1J9PGE7_9EURO</name>
<evidence type="ECO:0000313" key="1">
    <source>
        <dbReference type="EMBL" id="OJD15054.1"/>
    </source>
</evidence>
<gene>
    <name evidence="1" type="ORF">AJ78_04677</name>
</gene>
<sequence length="56" mass="6535">MRLLAAKDHWNGVERENVVRVMTITIATMNIRRNLRLKNTIKGKIYYISGISKIAY</sequence>
<dbReference type="Proteomes" id="UP000182235">
    <property type="component" value="Unassembled WGS sequence"/>
</dbReference>
<accession>A0A1J9PGE7</accession>